<comment type="caution">
    <text evidence="2">The sequence shown here is derived from an EMBL/GenBank/DDBJ whole genome shotgun (WGS) entry which is preliminary data.</text>
</comment>
<proteinExistence type="predicted"/>
<dbReference type="Proteomes" id="UP000479710">
    <property type="component" value="Unassembled WGS sequence"/>
</dbReference>
<accession>A0A6G1ETH6</accession>
<name>A0A6G1ETH6_9ORYZ</name>
<evidence type="ECO:0000256" key="1">
    <source>
        <dbReference type="SAM" id="MobiDB-lite"/>
    </source>
</evidence>
<reference evidence="2 3" key="1">
    <citation type="submission" date="2019-11" db="EMBL/GenBank/DDBJ databases">
        <title>Whole genome sequence of Oryza granulata.</title>
        <authorList>
            <person name="Li W."/>
        </authorList>
    </citation>
    <scope>NUCLEOTIDE SEQUENCE [LARGE SCALE GENOMIC DNA]</scope>
    <source>
        <strain evidence="3">cv. Menghai</strain>
        <tissue evidence="2">Leaf</tissue>
    </source>
</reference>
<gene>
    <name evidence="2" type="ORF">E2562_036907</name>
</gene>
<protein>
    <submittedName>
        <fullName evidence="2">Uncharacterized protein</fullName>
    </submittedName>
</protein>
<sequence length="98" mass="11074">MASSHILSGRWRRPLREEEDGSRGQRWLPQVEAENSNGSLGQLDEERRRMGSRLAMDGRSSPTHGTQRLPVPTSDGRGGGWITREAKENAREPTERNH</sequence>
<feature type="region of interest" description="Disordered" evidence="1">
    <location>
        <begin position="1"/>
        <end position="98"/>
    </location>
</feature>
<feature type="compositionally biased region" description="Basic and acidic residues" evidence="1">
    <location>
        <begin position="84"/>
        <end position="98"/>
    </location>
</feature>
<dbReference type="AlphaFoldDB" id="A0A6G1ETH6"/>
<keyword evidence="3" id="KW-1185">Reference proteome</keyword>
<evidence type="ECO:0000313" key="2">
    <source>
        <dbReference type="EMBL" id="KAF0927931.1"/>
    </source>
</evidence>
<dbReference type="EMBL" id="SPHZ02000003">
    <property type="protein sequence ID" value="KAF0927931.1"/>
    <property type="molecule type" value="Genomic_DNA"/>
</dbReference>
<evidence type="ECO:0000313" key="3">
    <source>
        <dbReference type="Proteomes" id="UP000479710"/>
    </source>
</evidence>
<organism evidence="2 3">
    <name type="scientific">Oryza meyeriana var. granulata</name>
    <dbReference type="NCBI Taxonomy" id="110450"/>
    <lineage>
        <taxon>Eukaryota</taxon>
        <taxon>Viridiplantae</taxon>
        <taxon>Streptophyta</taxon>
        <taxon>Embryophyta</taxon>
        <taxon>Tracheophyta</taxon>
        <taxon>Spermatophyta</taxon>
        <taxon>Magnoliopsida</taxon>
        <taxon>Liliopsida</taxon>
        <taxon>Poales</taxon>
        <taxon>Poaceae</taxon>
        <taxon>BOP clade</taxon>
        <taxon>Oryzoideae</taxon>
        <taxon>Oryzeae</taxon>
        <taxon>Oryzinae</taxon>
        <taxon>Oryza</taxon>
        <taxon>Oryza meyeriana</taxon>
    </lineage>
</organism>